<dbReference type="NCBIfam" id="TIGR01434">
    <property type="entry name" value="glu_cys_ligase"/>
    <property type="match status" value="1"/>
</dbReference>
<keyword evidence="4 8" id="KW-0317">Glutathione biosynthesis</keyword>
<comment type="pathway">
    <text evidence="1 8 9">Sulfur metabolism; glutathione biosynthesis; glutathione from L-cysteine and L-glutamate: step 1/2.</text>
</comment>
<keyword evidence="6 8" id="KW-0067">ATP-binding</keyword>
<dbReference type="RefSeq" id="WP_075433430.1">
    <property type="nucleotide sequence ID" value="NZ_CP013259.1"/>
</dbReference>
<evidence type="ECO:0000259" key="10">
    <source>
        <dbReference type="Pfam" id="PF04262"/>
    </source>
</evidence>
<dbReference type="Pfam" id="PF04262">
    <property type="entry name" value="Glu_cys_ligase"/>
    <property type="match status" value="1"/>
</dbReference>
<dbReference type="PANTHER" id="PTHR38761:SF1">
    <property type="entry name" value="GLUTAMATE--CYSTEINE LIGASE"/>
    <property type="match status" value="1"/>
</dbReference>
<dbReference type="InterPro" id="IPR006334">
    <property type="entry name" value="Glut_cys_ligase"/>
</dbReference>
<proteinExistence type="inferred from homology"/>
<protein>
    <recommendedName>
        <fullName evidence="8">Glutamate--cysteine ligase</fullName>
        <ecNumber evidence="8">6.3.2.2</ecNumber>
    </recommendedName>
    <alternativeName>
        <fullName evidence="8">Gamma-ECS</fullName>
        <shortName evidence="8">GCS</shortName>
    </alternativeName>
    <alternativeName>
        <fullName evidence="8">Gamma-glutamylcysteine synthetase</fullName>
    </alternativeName>
</protein>
<dbReference type="OrthoDB" id="9803907at2"/>
<dbReference type="AlphaFoldDB" id="A0A1B2H909"/>
<dbReference type="InterPro" id="IPR007370">
    <property type="entry name" value="Glu_cys_ligase"/>
</dbReference>
<dbReference type="EMBL" id="CP013259">
    <property type="protein sequence ID" value="ANZ22608.1"/>
    <property type="molecule type" value="Genomic_DNA"/>
</dbReference>
<dbReference type="EC" id="6.3.2.2" evidence="8"/>
<organism evidence="11 12">
    <name type="scientific">Buchnera aphidicola subsp. Diuraphis noxia</name>
    <dbReference type="NCBI Taxonomy" id="118101"/>
    <lineage>
        <taxon>Bacteria</taxon>
        <taxon>Pseudomonadati</taxon>
        <taxon>Pseudomonadota</taxon>
        <taxon>Gammaproteobacteria</taxon>
        <taxon>Enterobacterales</taxon>
        <taxon>Erwiniaceae</taxon>
        <taxon>Buchnera</taxon>
    </lineage>
</organism>
<dbReference type="GO" id="GO:0046872">
    <property type="term" value="F:metal ion binding"/>
    <property type="evidence" value="ECO:0007669"/>
    <property type="project" value="TreeGrafter"/>
</dbReference>
<evidence type="ECO:0000256" key="5">
    <source>
        <dbReference type="ARBA" id="ARBA00022741"/>
    </source>
</evidence>
<sequence length="518" mass="60903">MIQDISEKISWLKQNPRILKGIFRGIERETLRIQKNGRFSESSHPNSIGSALTHKWITTDFAENLLEFITPSSNNINYLLSFLKDIHCFVASKTQNERMWPFSIPYCYDDKTNIKIAQYGSSNLGRKKTTYRMGLKARYGDLKNTISGIHYNFSLPLNFWRHWKEKNKIDSISSGYLNLIRNYYRFGWIIPYLFGASPAITSHFLKNKQKIHKFKKNKDNIYYLPWSTALRLSDMGYTNTNIMDLNITFNNLNSYLKSLQYAMMTPSKKFIEIGLQDISGNVQQLNTNILQIENELYTQIRPKRTPYNGETLIEALKKRGIEYVEIRSLDINPFSSIGIDKSQILLLDLFLIWCTLIDSPKMNKSDFILTTRNWEKIIFEGRKPNQKIYINQKNETKTLVEIGETIFQDLNNIAYILDKIENNQLYQEVCEKIISFFKNPDLTYSAQCLKYFLEIGAKETGLNFSNKYHEEFINKSHKILHQTLLENEVIHSHEKQKIIEQEDKISFEDYIKNKNYPC</sequence>
<evidence type="ECO:0000256" key="3">
    <source>
        <dbReference type="ARBA" id="ARBA00022598"/>
    </source>
</evidence>
<evidence type="ECO:0000256" key="4">
    <source>
        <dbReference type="ARBA" id="ARBA00022684"/>
    </source>
</evidence>
<evidence type="ECO:0000256" key="1">
    <source>
        <dbReference type="ARBA" id="ARBA00005006"/>
    </source>
</evidence>
<dbReference type="HAMAP" id="MF_00578">
    <property type="entry name" value="Glu_cys_ligase"/>
    <property type="match status" value="1"/>
</dbReference>
<reference evidence="11 12" key="1">
    <citation type="submission" date="2015-11" db="EMBL/GenBank/DDBJ databases">
        <title>The complete genome of Buchnera aphidicola from Diuraphis noxia biotype SAM.</title>
        <authorList>
            <person name="Burger N.F.V."/>
            <person name="Oberholster A.-M."/>
        </authorList>
    </citation>
    <scope>NUCLEOTIDE SEQUENCE [LARGE SCALE GENOMIC DNA]</scope>
    <source>
        <strain evidence="11">SAM</strain>
    </source>
</reference>
<dbReference type="UniPathway" id="UPA00142">
    <property type="reaction ID" value="UER00209"/>
</dbReference>
<dbReference type="GO" id="GO:0006750">
    <property type="term" value="P:glutathione biosynthetic process"/>
    <property type="evidence" value="ECO:0007669"/>
    <property type="project" value="UniProtKB-UniRule"/>
</dbReference>
<evidence type="ECO:0000256" key="7">
    <source>
        <dbReference type="ARBA" id="ARBA00048819"/>
    </source>
</evidence>
<evidence type="ECO:0000256" key="6">
    <source>
        <dbReference type="ARBA" id="ARBA00022840"/>
    </source>
</evidence>
<name>A0A1B2H909_BUCDN</name>
<evidence type="ECO:0000256" key="8">
    <source>
        <dbReference type="HAMAP-Rule" id="MF_00578"/>
    </source>
</evidence>
<dbReference type="SUPFAM" id="SSF55931">
    <property type="entry name" value="Glutamine synthetase/guanido kinase"/>
    <property type="match status" value="1"/>
</dbReference>
<keyword evidence="3 8" id="KW-0436">Ligase</keyword>
<dbReference type="GO" id="GO:0004357">
    <property type="term" value="F:glutamate-cysteine ligase activity"/>
    <property type="evidence" value="ECO:0007669"/>
    <property type="project" value="UniProtKB-UniRule"/>
</dbReference>
<keyword evidence="5 8" id="KW-0547">Nucleotide-binding</keyword>
<dbReference type="Proteomes" id="UP000093070">
    <property type="component" value="Chromosome"/>
</dbReference>
<dbReference type="GO" id="GO:0005524">
    <property type="term" value="F:ATP binding"/>
    <property type="evidence" value="ECO:0007669"/>
    <property type="project" value="UniProtKB-KW"/>
</dbReference>
<dbReference type="InterPro" id="IPR014746">
    <property type="entry name" value="Gln_synth/guanido_kin_cat_dom"/>
</dbReference>
<dbReference type="PANTHER" id="PTHR38761">
    <property type="entry name" value="GLUTAMATE--CYSTEINE LIGASE"/>
    <property type="match status" value="1"/>
</dbReference>
<gene>
    <name evidence="8" type="primary">gshA</name>
    <name evidence="11" type="ORF">ATN01_02015</name>
</gene>
<dbReference type="GO" id="GO:0005829">
    <property type="term" value="C:cytosol"/>
    <property type="evidence" value="ECO:0007669"/>
    <property type="project" value="TreeGrafter"/>
</dbReference>
<feature type="domain" description="Glutamate--cysteine ligase" evidence="10">
    <location>
        <begin position="10"/>
        <end position="377"/>
    </location>
</feature>
<evidence type="ECO:0000313" key="11">
    <source>
        <dbReference type="EMBL" id="ANZ22608.1"/>
    </source>
</evidence>
<dbReference type="STRING" id="118101.ATN01_02015"/>
<accession>A0A1B2H909</accession>
<evidence type="ECO:0000256" key="9">
    <source>
        <dbReference type="RuleBase" id="RU004391"/>
    </source>
</evidence>
<dbReference type="PATRIC" id="fig|118101.4.peg.400"/>
<dbReference type="Gene3D" id="3.30.590.20">
    <property type="match status" value="1"/>
</dbReference>
<comment type="similarity">
    <text evidence="2 8">Belongs to the glutamate--cysteine ligase type 1 family. Type 1 subfamily.</text>
</comment>
<comment type="catalytic activity">
    <reaction evidence="7 8 9">
        <text>L-cysteine + L-glutamate + ATP = gamma-L-glutamyl-L-cysteine + ADP + phosphate + H(+)</text>
        <dbReference type="Rhea" id="RHEA:13285"/>
        <dbReference type="ChEBI" id="CHEBI:15378"/>
        <dbReference type="ChEBI" id="CHEBI:29985"/>
        <dbReference type="ChEBI" id="CHEBI:30616"/>
        <dbReference type="ChEBI" id="CHEBI:35235"/>
        <dbReference type="ChEBI" id="CHEBI:43474"/>
        <dbReference type="ChEBI" id="CHEBI:58173"/>
        <dbReference type="ChEBI" id="CHEBI:456216"/>
        <dbReference type="EC" id="6.3.2.2"/>
    </reaction>
</comment>
<evidence type="ECO:0000256" key="2">
    <source>
        <dbReference type="ARBA" id="ARBA00008772"/>
    </source>
</evidence>
<evidence type="ECO:0000313" key="12">
    <source>
        <dbReference type="Proteomes" id="UP000093070"/>
    </source>
</evidence>